<dbReference type="InterPro" id="IPR011029">
    <property type="entry name" value="DEATH-like_dom_sf"/>
</dbReference>
<dbReference type="EnsemblMetazoa" id="G17768.1">
    <property type="protein sequence ID" value="G17768.1:cds"/>
    <property type="gene ID" value="G17768"/>
</dbReference>
<name>A0A8W8J9L7_MAGGI</name>
<accession>A0A8W8J9L7</accession>
<reference evidence="1" key="1">
    <citation type="submission" date="2022-08" db="UniProtKB">
        <authorList>
            <consortium name="EnsemblMetazoa"/>
        </authorList>
    </citation>
    <scope>IDENTIFICATION</scope>
    <source>
        <strain evidence="1">05x7-T-G4-1.051#20</strain>
    </source>
</reference>
<sequence>MNKWLCYGVKVSRPHVKVFQDPLSIKTAVSESVRANIHLIESDLIVSESNLIDELQINGYLSEDELKSLKKRNRTDQAHIFAQRLEVMDDESFIEVVQILEKCCFGHIASALTSSYNVAKCEVKLQSETQHLFCPICRLKRDVDIKELRSDLKKEDLLPSKLYRDINELLALKGHQDELWKELFYHFKSCGQRSVETRFLKMLNTPKHRGLTRVTGENTHLTEGTKAGTQKRWKRISRKYLVD</sequence>
<dbReference type="Gene3D" id="1.10.533.10">
    <property type="entry name" value="Death Domain, Fas"/>
    <property type="match status" value="1"/>
</dbReference>
<evidence type="ECO:0000313" key="1">
    <source>
        <dbReference type="EnsemblMetazoa" id="G17768.1:cds"/>
    </source>
</evidence>
<keyword evidence="2" id="KW-1185">Reference proteome</keyword>
<dbReference type="Proteomes" id="UP000005408">
    <property type="component" value="Unassembled WGS sequence"/>
</dbReference>
<dbReference type="AlphaFoldDB" id="A0A8W8J9L7"/>
<protein>
    <submittedName>
        <fullName evidence="1">Uncharacterized protein</fullName>
    </submittedName>
</protein>
<evidence type="ECO:0000313" key="2">
    <source>
        <dbReference type="Proteomes" id="UP000005408"/>
    </source>
</evidence>
<organism evidence="1 2">
    <name type="scientific">Magallana gigas</name>
    <name type="common">Pacific oyster</name>
    <name type="synonym">Crassostrea gigas</name>
    <dbReference type="NCBI Taxonomy" id="29159"/>
    <lineage>
        <taxon>Eukaryota</taxon>
        <taxon>Metazoa</taxon>
        <taxon>Spiralia</taxon>
        <taxon>Lophotrochozoa</taxon>
        <taxon>Mollusca</taxon>
        <taxon>Bivalvia</taxon>
        <taxon>Autobranchia</taxon>
        <taxon>Pteriomorphia</taxon>
        <taxon>Ostreida</taxon>
        <taxon>Ostreoidea</taxon>
        <taxon>Ostreidae</taxon>
        <taxon>Magallana</taxon>
    </lineage>
</organism>
<proteinExistence type="predicted"/>